<keyword evidence="3 11" id="KW-0378">Hydrolase</keyword>
<feature type="binding site" evidence="9">
    <location>
        <position position="171"/>
    </location>
    <ligand>
        <name>Mn(2+)</name>
        <dbReference type="ChEBI" id="CHEBI:29035"/>
    </ligand>
</feature>
<dbReference type="GO" id="GO:0004553">
    <property type="term" value="F:hydrolase activity, hydrolyzing O-glycosyl compounds"/>
    <property type="evidence" value="ECO:0007669"/>
    <property type="project" value="InterPro"/>
</dbReference>
<protein>
    <submittedName>
        <fullName evidence="13">6-phospho-beta-glucosidase</fullName>
    </submittedName>
</protein>
<evidence type="ECO:0000256" key="5">
    <source>
        <dbReference type="ARBA" id="ARBA00023211"/>
    </source>
</evidence>
<dbReference type="SUPFAM" id="SSF56327">
    <property type="entry name" value="LDH C-terminal domain-like"/>
    <property type="match status" value="1"/>
</dbReference>
<keyword evidence="9" id="KW-0408">Iron</keyword>
<dbReference type="GO" id="GO:0005975">
    <property type="term" value="P:carbohydrate metabolic process"/>
    <property type="evidence" value="ECO:0007669"/>
    <property type="project" value="InterPro"/>
</dbReference>
<dbReference type="Proteomes" id="UP000742460">
    <property type="component" value="Unassembled WGS sequence"/>
</dbReference>
<dbReference type="PRINTS" id="PR00732">
    <property type="entry name" value="GLHYDRLASE4"/>
</dbReference>
<dbReference type="Gene3D" id="3.40.50.720">
    <property type="entry name" value="NAD(P)-binding Rossmann-like Domain"/>
    <property type="match status" value="1"/>
</dbReference>
<keyword evidence="9" id="KW-0533">Nickel</keyword>
<evidence type="ECO:0000256" key="7">
    <source>
        <dbReference type="PIRSR" id="PIRSR601088-1"/>
    </source>
</evidence>
<dbReference type="Gene3D" id="3.90.110.10">
    <property type="entry name" value="Lactate dehydrogenase/glycoside hydrolase, family 4, C-terminal"/>
    <property type="match status" value="1"/>
</dbReference>
<evidence type="ECO:0000256" key="9">
    <source>
        <dbReference type="PIRSR" id="PIRSR601088-3"/>
    </source>
</evidence>
<keyword evidence="4 11" id="KW-0520">NAD</keyword>
<comment type="cofactor">
    <cofactor evidence="11">
        <name>NAD(+)</name>
        <dbReference type="ChEBI" id="CHEBI:57540"/>
    </cofactor>
    <text evidence="11">Binds 1 NAD(+) per subunit.</text>
</comment>
<feature type="active site" description="Proton donor" evidence="7">
    <location>
        <position position="172"/>
    </location>
</feature>
<evidence type="ECO:0000256" key="8">
    <source>
        <dbReference type="PIRSR" id="PIRSR601088-2"/>
    </source>
</evidence>
<dbReference type="GO" id="GO:0016616">
    <property type="term" value="F:oxidoreductase activity, acting on the CH-OH group of donors, NAD or NADP as acceptor"/>
    <property type="evidence" value="ECO:0007669"/>
    <property type="project" value="InterPro"/>
</dbReference>
<feature type="active site" description="Proton acceptor" evidence="7">
    <location>
        <position position="259"/>
    </location>
</feature>
<reference evidence="13" key="2">
    <citation type="submission" date="2021-09" db="EMBL/GenBank/DDBJ databases">
        <authorList>
            <person name="Gilroy R."/>
        </authorList>
    </citation>
    <scope>NUCLEOTIDE SEQUENCE</scope>
    <source>
        <strain evidence="13">ChiGjej5B5-22894</strain>
    </source>
</reference>
<dbReference type="Pfam" id="PF11975">
    <property type="entry name" value="Glyco_hydro_4C"/>
    <property type="match status" value="1"/>
</dbReference>
<evidence type="ECO:0000259" key="12">
    <source>
        <dbReference type="Pfam" id="PF11975"/>
    </source>
</evidence>
<evidence type="ECO:0000313" key="13">
    <source>
        <dbReference type="EMBL" id="HJG92290.1"/>
    </source>
</evidence>
<dbReference type="InterPro" id="IPR001088">
    <property type="entry name" value="Glyco_hydro_4"/>
</dbReference>
<evidence type="ECO:0000313" key="14">
    <source>
        <dbReference type="Proteomes" id="UP000742460"/>
    </source>
</evidence>
<gene>
    <name evidence="13" type="ORF">K8V81_11280</name>
</gene>
<dbReference type="PANTHER" id="PTHR32092:SF5">
    <property type="entry name" value="6-PHOSPHO-BETA-GLUCOSIDASE"/>
    <property type="match status" value="1"/>
</dbReference>
<dbReference type="Pfam" id="PF02056">
    <property type="entry name" value="Glyco_hydro_4"/>
    <property type="match status" value="1"/>
</dbReference>
<dbReference type="SUPFAM" id="SSF51735">
    <property type="entry name" value="NAD(P)-binding Rossmann-fold domains"/>
    <property type="match status" value="1"/>
</dbReference>
<dbReference type="InterPro" id="IPR022616">
    <property type="entry name" value="Glyco_hydro_4_C"/>
</dbReference>
<feature type="binding site" evidence="9">
    <location>
        <position position="210"/>
    </location>
    <ligand>
        <name>Mn(2+)</name>
        <dbReference type="ChEBI" id="CHEBI:29035"/>
    </ligand>
</feature>
<dbReference type="PROSITE" id="PS01324">
    <property type="entry name" value="GLYCOSYL_HYDROL_F4"/>
    <property type="match status" value="1"/>
</dbReference>
<dbReference type="PANTHER" id="PTHR32092">
    <property type="entry name" value="6-PHOSPHO-BETA-GLUCOSIDASE-RELATED"/>
    <property type="match status" value="1"/>
</dbReference>
<reference evidence="13" key="1">
    <citation type="journal article" date="2021" name="PeerJ">
        <title>Extensive microbial diversity within the chicken gut microbiome revealed by metagenomics and culture.</title>
        <authorList>
            <person name="Gilroy R."/>
            <person name="Ravi A."/>
            <person name="Getino M."/>
            <person name="Pursley I."/>
            <person name="Horton D.L."/>
            <person name="Alikhan N.F."/>
            <person name="Baker D."/>
            <person name="Gharbi K."/>
            <person name="Hall N."/>
            <person name="Watson M."/>
            <person name="Adriaenssens E.M."/>
            <person name="Foster-Nyarko E."/>
            <person name="Jarju S."/>
            <person name="Secka A."/>
            <person name="Antonio M."/>
            <person name="Oren A."/>
            <person name="Chaudhuri R.R."/>
            <person name="La Ragione R."/>
            <person name="Hildebrand F."/>
            <person name="Pallen M.J."/>
        </authorList>
    </citation>
    <scope>NUCLEOTIDE SEQUENCE</scope>
    <source>
        <strain evidence="13">ChiGjej5B5-22894</strain>
    </source>
</reference>
<evidence type="ECO:0000256" key="10">
    <source>
        <dbReference type="PIRSR" id="PIRSR601088-4"/>
    </source>
</evidence>
<feature type="site" description="Increases basicity of active site Tyr" evidence="10">
    <location>
        <position position="112"/>
    </location>
</feature>
<keyword evidence="2 9" id="KW-0479">Metal-binding</keyword>
<keyword evidence="9" id="KW-0170">Cobalt</keyword>
<dbReference type="AlphaFoldDB" id="A0A921MXP3"/>
<keyword evidence="6 11" id="KW-0326">Glycosidase</keyword>
<dbReference type="InterPro" id="IPR036291">
    <property type="entry name" value="NAD(P)-bd_dom_sf"/>
</dbReference>
<proteinExistence type="inferred from homology"/>
<name>A0A921MXP3_9MICO</name>
<dbReference type="EMBL" id="DYUE01000261">
    <property type="protein sequence ID" value="HJG92290.1"/>
    <property type="molecule type" value="Genomic_DNA"/>
</dbReference>
<dbReference type="GO" id="GO:0046872">
    <property type="term" value="F:metal ion binding"/>
    <property type="evidence" value="ECO:0007669"/>
    <property type="project" value="UniProtKB-KW"/>
</dbReference>
<evidence type="ECO:0000256" key="11">
    <source>
        <dbReference type="RuleBase" id="RU361152"/>
    </source>
</evidence>
<accession>A0A921MXP3</accession>
<feature type="binding site" evidence="8">
    <location>
        <position position="150"/>
    </location>
    <ligand>
        <name>substrate</name>
    </ligand>
</feature>
<feature type="binding site" evidence="8">
    <location>
        <position position="96"/>
    </location>
    <ligand>
        <name>substrate</name>
    </ligand>
</feature>
<evidence type="ECO:0000256" key="6">
    <source>
        <dbReference type="ARBA" id="ARBA00023295"/>
    </source>
</evidence>
<feature type="domain" description="Glycosyl hydrolase family 4 C-terminal" evidence="12">
    <location>
        <begin position="205"/>
        <end position="466"/>
    </location>
</feature>
<evidence type="ECO:0000256" key="2">
    <source>
        <dbReference type="ARBA" id="ARBA00022723"/>
    </source>
</evidence>
<keyword evidence="5 9" id="KW-0464">Manganese</keyword>
<evidence type="ECO:0000256" key="4">
    <source>
        <dbReference type="ARBA" id="ARBA00023027"/>
    </source>
</evidence>
<organism evidence="13 14">
    <name type="scientific">Brachybacterium massiliense</name>
    <dbReference type="NCBI Taxonomy" id="1755098"/>
    <lineage>
        <taxon>Bacteria</taxon>
        <taxon>Bacillati</taxon>
        <taxon>Actinomycetota</taxon>
        <taxon>Actinomycetes</taxon>
        <taxon>Micrococcales</taxon>
        <taxon>Dermabacteraceae</taxon>
        <taxon>Brachybacterium</taxon>
    </lineage>
</organism>
<comment type="caution">
    <text evidence="13">The sequence shown here is derived from an EMBL/GenBank/DDBJ whole genome shotgun (WGS) entry which is preliminary data.</text>
</comment>
<sequence>MKLTILGGGGFRVPLVYEAVATGVTGLQVDEVALHDIDPARLRTIGAVIEGLGEQLRAEGRVASLPRLTATTVLREALAGADFVFSAVRVGGAEARTVDERVALGLGLLGQETIGPGGLAYALRTIPVALEIARAVAEVAPQAWVINFTNPAGIVTEAMRTVLGDRVVGICDTPIGLVRRVGRLLGVDLVAGEPGADGIPAAFDYVGMNHLGWLRSVTLDGRDRLPELLASDATLEEIEEARLIGKGWVRADGALPNEYLFYYLHTAEAIDRITGAATTRGEFLAKQQGDFYLAADGGASAAPDADADGGTVDGADQAATCCTSPLDLWRSTLHEREATYMAESRDEERREEDVAGGGYQEVALRLMTALATGRTERMILDVGNAPVGSDAAPEHRIIPELPADAVIEVLCLVDGDGIHPQPVAPVELGRLGMMSALRASERKILEAATTGSREAAWQGFATHPLVSSPELGQKLLEGYLAGHPQIAALLTER</sequence>
<comment type="similarity">
    <text evidence="1 11">Belongs to the glycosyl hydrolase 4 family.</text>
</comment>
<evidence type="ECO:0000256" key="1">
    <source>
        <dbReference type="ARBA" id="ARBA00010141"/>
    </source>
</evidence>
<evidence type="ECO:0000256" key="3">
    <source>
        <dbReference type="ARBA" id="ARBA00022801"/>
    </source>
</evidence>
<dbReference type="InterPro" id="IPR019802">
    <property type="entry name" value="GlycHydrolase_4_CS"/>
</dbReference>
<dbReference type="InterPro" id="IPR015955">
    <property type="entry name" value="Lactate_DH/Glyco_Ohase_4_C"/>
</dbReference>